<sequence length="49" mass="5710">MSTTVGEALQETDYLLRSPANARRLIESYREAIEGRYERHELLDEEAAR</sequence>
<dbReference type="RefSeq" id="WP_379535280.1">
    <property type="nucleotide sequence ID" value="NZ_JBHSBI010000045.1"/>
</dbReference>
<accession>A0ABV8GNC8</accession>
<protein>
    <submittedName>
        <fullName evidence="2">Uncharacterized protein</fullName>
    </submittedName>
</protein>
<evidence type="ECO:0000313" key="2">
    <source>
        <dbReference type="EMBL" id="MFC4015466.1"/>
    </source>
</evidence>
<comment type="similarity">
    <text evidence="1">Belongs to the phD/YefM antitoxin family.</text>
</comment>
<gene>
    <name evidence="2" type="ORF">ACFOY2_50230</name>
</gene>
<dbReference type="InterPro" id="IPR036165">
    <property type="entry name" value="YefM-like_sf"/>
</dbReference>
<proteinExistence type="inferred from homology"/>
<comment type="caution">
    <text evidence="2">The sequence shown here is derived from an EMBL/GenBank/DDBJ whole genome shotgun (WGS) entry which is preliminary data.</text>
</comment>
<organism evidence="2 3">
    <name type="scientific">Nonomuraea purpurea</name>
    <dbReference type="NCBI Taxonomy" id="1849276"/>
    <lineage>
        <taxon>Bacteria</taxon>
        <taxon>Bacillati</taxon>
        <taxon>Actinomycetota</taxon>
        <taxon>Actinomycetes</taxon>
        <taxon>Streptosporangiales</taxon>
        <taxon>Streptosporangiaceae</taxon>
        <taxon>Nonomuraea</taxon>
    </lineage>
</organism>
<reference evidence="3" key="1">
    <citation type="journal article" date="2019" name="Int. J. Syst. Evol. Microbiol.">
        <title>The Global Catalogue of Microorganisms (GCM) 10K type strain sequencing project: providing services to taxonomists for standard genome sequencing and annotation.</title>
        <authorList>
            <consortium name="The Broad Institute Genomics Platform"/>
            <consortium name="The Broad Institute Genome Sequencing Center for Infectious Disease"/>
            <person name="Wu L."/>
            <person name="Ma J."/>
        </authorList>
    </citation>
    <scope>NUCLEOTIDE SEQUENCE [LARGE SCALE GENOMIC DNA]</scope>
    <source>
        <strain evidence="3">TBRC 1276</strain>
    </source>
</reference>
<dbReference type="SUPFAM" id="SSF143120">
    <property type="entry name" value="YefM-like"/>
    <property type="match status" value="1"/>
</dbReference>
<keyword evidence="3" id="KW-1185">Reference proteome</keyword>
<dbReference type="EMBL" id="JBHSBI010000045">
    <property type="protein sequence ID" value="MFC4015466.1"/>
    <property type="molecule type" value="Genomic_DNA"/>
</dbReference>
<evidence type="ECO:0000256" key="1">
    <source>
        <dbReference type="ARBA" id="ARBA00009981"/>
    </source>
</evidence>
<evidence type="ECO:0000313" key="3">
    <source>
        <dbReference type="Proteomes" id="UP001595851"/>
    </source>
</evidence>
<dbReference type="Proteomes" id="UP001595851">
    <property type="component" value="Unassembled WGS sequence"/>
</dbReference>
<dbReference type="Gene3D" id="1.10.1220.170">
    <property type="match status" value="1"/>
</dbReference>
<name>A0ABV8GNC8_9ACTN</name>